<dbReference type="KEGG" id="vg:77946332"/>
<evidence type="ECO:0000313" key="2">
    <source>
        <dbReference type="Proteomes" id="UP000664915"/>
    </source>
</evidence>
<dbReference type="GeneID" id="77946332"/>
<dbReference type="EMBL" id="MW015081">
    <property type="protein sequence ID" value="QPX48127.1"/>
    <property type="molecule type" value="Genomic_DNA"/>
</dbReference>
<organism evidence="1 2">
    <name type="scientific">Synechococcus phage S-SRM01</name>
    <dbReference type="NCBI Taxonomy" id="2781608"/>
    <lineage>
        <taxon>Viruses</taxon>
        <taxon>Duplodnaviria</taxon>
        <taxon>Heunggongvirae</taxon>
        <taxon>Uroviricota</taxon>
        <taxon>Caudoviricetes</taxon>
        <taxon>Pantevenvirales</taxon>
        <taxon>Kyanoviridae</taxon>
        <taxon>Serangoonvirus</taxon>
        <taxon>Serangoonvirus essarone</taxon>
    </lineage>
</organism>
<keyword evidence="2" id="KW-1185">Reference proteome</keyword>
<name>A0A879R348_9CAUD</name>
<accession>A0A879R348</accession>
<sequence>MEFHHKAPDGHAYEFEENFKRNITAIWIINHSHFNYCGKSHVSSIWGFFNSKTKTYYSPINSKTIGSAVDINLTTPYSAMIPKASPLDSFFV</sequence>
<reference evidence="1" key="1">
    <citation type="submission" date="2020-09" db="EMBL/GenBank/DDBJ databases">
        <authorList>
            <person name="Zhang D."/>
            <person name="Hatherill J.R."/>
            <person name="Ramirez J.F."/>
            <person name="Edinger B."/>
            <person name="Balarin R."/>
            <person name="Sullivan A."/>
            <person name="Humpal K.M."/>
            <person name="Guseva A."/>
            <person name="Butela K.A."/>
            <person name="Garlena R.A."/>
            <person name="Russell D.A."/>
            <person name="Pope W.H."/>
            <person name="Jacobs-Sera D."/>
            <person name="Hatfull G.F."/>
        </authorList>
    </citation>
    <scope>NUCLEOTIDE SEQUENCE</scope>
</reference>
<proteinExistence type="predicted"/>
<evidence type="ECO:0000313" key="1">
    <source>
        <dbReference type="EMBL" id="QPX48127.1"/>
    </source>
</evidence>
<protein>
    <submittedName>
        <fullName evidence="1">Uncharacterized protein</fullName>
    </submittedName>
</protein>
<dbReference type="Proteomes" id="UP000664915">
    <property type="component" value="Segment"/>
</dbReference>
<dbReference type="RefSeq" id="YP_010670137.1">
    <property type="nucleotide sequence ID" value="NC_070963.1"/>
</dbReference>